<keyword evidence="9" id="KW-0378">Hydrolase</keyword>
<dbReference type="PIRSF" id="PIRSF036289">
    <property type="entry name" value="Glycosyl_hydrolase_malt_phosph"/>
    <property type="match status" value="1"/>
</dbReference>
<sequence length="774" mass="85002">MIPASNISGLDSPDFLIEETSFDRASIATNGCKFMIGNGRMGVRGTLEEFSKEQLAACTLAGVYDQLPGKWREPVNAPNPFYVRAFHEGVLLSAESLQPVSHRQWIDMRTARHGRETVFRLDGGLEVSIKAVRFLSAAETHAGVMRYSIEASRDCELVIEAGIDGDVWDLNGPHLGDFAASEQDGVLVLGARTHEQGRALAVGVAYEETLPAGNTRPAEIAARATSITRRVTVRARAGAAYSFSGYISFFCDTENAAARVVECCRGSLATGCDAMFAAHCDVWDGRWRRSDVEIDGDPGAQLALRHGIYQLLIVAPSHTDRVSIPARGLSGQVYKGGVFWDTEIFMLPFFTHTQPETARRLLSYRSHTLDGARRKAADLGFRGAFYAWESQETGDDACTYFNVTDVFTGRPLRTYFRDKQVHVSADVAVAIWNYYRQTGDTEFIVEGGAEVILECARFFLSRACIDPDTGRHEIRDVVGPDEYHERVDNNAFTNAMVAATLRIAIDTLELMRNHDARALATLVARLDYANDARRLGEMAARLYRPSPSPDSGVIEQFDGYHRMEDASLVEVTKRVIQPSEYWGATHGVAANTKIIKQADVVLMLHLFRDEFSEDVKRANWEYYEPRTEHGSSLSPCVYALVAADIGKTDWAYRYFLKTATIDLTGDSKQYVGPLYIGGTHPAANGGAWMAAVLGFGGLRVCDGFVRLDPVLPEGWESLAFSFCARGDWFRARITRGGISVTADAANRAGVEFRFAGGAGAVCAPGATLSTDVLS</sequence>
<dbReference type="PANTHER" id="PTHR11051">
    <property type="entry name" value="GLYCOSYL HYDROLASE-RELATED"/>
    <property type="match status" value="1"/>
</dbReference>
<evidence type="ECO:0000256" key="2">
    <source>
        <dbReference type="ARBA" id="ARBA00022676"/>
    </source>
</evidence>
<feature type="domain" description="Glycoside hydrolase family 65 N-terminal" evidence="8">
    <location>
        <begin position="19"/>
        <end position="248"/>
    </location>
</feature>
<dbReference type="SUPFAM" id="SSF48208">
    <property type="entry name" value="Six-hairpin glycosidases"/>
    <property type="match status" value="1"/>
</dbReference>
<dbReference type="GO" id="GO:0005975">
    <property type="term" value="P:carbohydrate metabolic process"/>
    <property type="evidence" value="ECO:0007669"/>
    <property type="project" value="InterPro"/>
</dbReference>
<dbReference type="Pfam" id="PF03633">
    <property type="entry name" value="Glyco_hydro_65C"/>
    <property type="match status" value="1"/>
</dbReference>
<dbReference type="Pfam" id="PF03636">
    <property type="entry name" value="Glyco_hydro_65N"/>
    <property type="match status" value="1"/>
</dbReference>
<protein>
    <submittedName>
        <fullName evidence="9">Family 65 glycosyl hydrolase</fullName>
    </submittedName>
</protein>
<feature type="binding site" evidence="5">
    <location>
        <begin position="340"/>
        <end position="341"/>
    </location>
    <ligand>
        <name>substrate</name>
    </ligand>
</feature>
<evidence type="ECO:0000256" key="5">
    <source>
        <dbReference type="PIRSR" id="PIRSR036289-51"/>
    </source>
</evidence>
<dbReference type="EMBL" id="CP023004">
    <property type="protein sequence ID" value="AWI09956.1"/>
    <property type="molecule type" value="Genomic_DNA"/>
</dbReference>
<dbReference type="InterPro" id="IPR005195">
    <property type="entry name" value="Glyco_hydro_65_M"/>
</dbReference>
<evidence type="ECO:0000259" key="7">
    <source>
        <dbReference type="Pfam" id="PF03633"/>
    </source>
</evidence>
<keyword evidence="2" id="KW-0328">Glycosyltransferase</keyword>
<dbReference type="KEGG" id="elut:CKA38_12490"/>
<dbReference type="GO" id="GO:0004553">
    <property type="term" value="F:hydrolase activity, hydrolyzing O-glycosyl compounds"/>
    <property type="evidence" value="ECO:0007669"/>
    <property type="project" value="TreeGrafter"/>
</dbReference>
<evidence type="ECO:0000313" key="10">
    <source>
        <dbReference type="Proteomes" id="UP000244896"/>
    </source>
</evidence>
<dbReference type="Gene3D" id="2.60.420.10">
    <property type="entry name" value="Maltose phosphorylase, domain 3"/>
    <property type="match status" value="1"/>
</dbReference>
<dbReference type="InterPro" id="IPR011013">
    <property type="entry name" value="Gal_mutarotase_sf_dom"/>
</dbReference>
<dbReference type="InterPro" id="IPR008928">
    <property type="entry name" value="6-hairpin_glycosidase_sf"/>
</dbReference>
<evidence type="ECO:0000256" key="1">
    <source>
        <dbReference type="ARBA" id="ARBA00006768"/>
    </source>
</evidence>
<feature type="domain" description="Glycoside hydrolase family 65 central catalytic" evidence="6">
    <location>
        <begin position="305"/>
        <end position="688"/>
    </location>
</feature>
<comment type="similarity">
    <text evidence="1">Belongs to the glycosyl hydrolase 65 family.</text>
</comment>
<feature type="binding site" evidence="5">
    <location>
        <begin position="596"/>
        <end position="597"/>
    </location>
    <ligand>
        <name>substrate</name>
    </ligand>
</feature>
<gene>
    <name evidence="9" type="ORF">CKA38_12490</name>
</gene>
<dbReference type="InterPro" id="IPR005194">
    <property type="entry name" value="Glyco_hydro_65_C"/>
</dbReference>
<evidence type="ECO:0000259" key="6">
    <source>
        <dbReference type="Pfam" id="PF03632"/>
    </source>
</evidence>
<dbReference type="GO" id="GO:0016757">
    <property type="term" value="F:glycosyltransferase activity"/>
    <property type="evidence" value="ECO:0007669"/>
    <property type="project" value="UniProtKB-KW"/>
</dbReference>
<evidence type="ECO:0000313" key="9">
    <source>
        <dbReference type="EMBL" id="AWI09956.1"/>
    </source>
</evidence>
<evidence type="ECO:0000259" key="8">
    <source>
        <dbReference type="Pfam" id="PF03636"/>
    </source>
</evidence>
<dbReference type="InterPro" id="IPR005196">
    <property type="entry name" value="Glyco_hydro_65_N"/>
</dbReference>
<keyword evidence="10" id="KW-1185">Reference proteome</keyword>
<feature type="active site" description="Proton donor" evidence="4">
    <location>
        <position position="482"/>
    </location>
</feature>
<dbReference type="Gene3D" id="1.50.10.10">
    <property type="match status" value="1"/>
</dbReference>
<dbReference type="GO" id="GO:0030246">
    <property type="term" value="F:carbohydrate binding"/>
    <property type="evidence" value="ECO:0007669"/>
    <property type="project" value="InterPro"/>
</dbReference>
<dbReference type="Proteomes" id="UP000244896">
    <property type="component" value="Chromosome"/>
</dbReference>
<dbReference type="InterPro" id="IPR017045">
    <property type="entry name" value="Malt_Pase/Glycosyl_Hdrlase"/>
</dbReference>
<dbReference type="Gene3D" id="2.70.98.40">
    <property type="entry name" value="Glycoside hydrolase, family 65, N-terminal domain"/>
    <property type="match status" value="1"/>
</dbReference>
<feature type="domain" description="Glycoside hydrolase family 65 C-terminal" evidence="7">
    <location>
        <begin position="698"/>
        <end position="755"/>
    </location>
</feature>
<reference evidence="9 10" key="1">
    <citation type="journal article" date="2018" name="Syst. Appl. Microbiol.">
        <title>Ereboglobus luteus gen. nov. sp. nov. from cockroach guts, and new insights into the oxygen relationship of the genera Opitutus and Didymococcus (Verrucomicrobia: Opitutaceae).</title>
        <authorList>
            <person name="Tegtmeier D."/>
            <person name="Belitz A."/>
            <person name="Radek R."/>
            <person name="Heimerl T."/>
            <person name="Brune A."/>
        </authorList>
    </citation>
    <scope>NUCLEOTIDE SEQUENCE [LARGE SCALE GENOMIC DNA]</scope>
    <source>
        <strain evidence="9 10">Ho45</strain>
    </source>
</reference>
<dbReference type="PANTHER" id="PTHR11051:SF8">
    <property type="entry name" value="PROTEIN-GLUCOSYLGALACTOSYLHYDROXYLYSINE GLUCOSIDASE"/>
    <property type="match status" value="1"/>
</dbReference>
<organism evidence="9 10">
    <name type="scientific">Ereboglobus luteus</name>
    <dbReference type="NCBI Taxonomy" id="1796921"/>
    <lineage>
        <taxon>Bacteria</taxon>
        <taxon>Pseudomonadati</taxon>
        <taxon>Verrucomicrobiota</taxon>
        <taxon>Opitutia</taxon>
        <taxon>Opitutales</taxon>
        <taxon>Opitutaceae</taxon>
        <taxon>Ereboglobus</taxon>
    </lineage>
</organism>
<dbReference type="SUPFAM" id="SSF74650">
    <property type="entry name" value="Galactose mutarotase-like"/>
    <property type="match status" value="1"/>
</dbReference>
<accession>A0A2U8E548</accession>
<dbReference type="InterPro" id="IPR012341">
    <property type="entry name" value="6hp_glycosidase-like_sf"/>
</dbReference>
<proteinExistence type="inferred from homology"/>
<name>A0A2U8E548_9BACT</name>
<dbReference type="RefSeq" id="WP_108825772.1">
    <property type="nucleotide sequence ID" value="NZ_CP023004.1"/>
</dbReference>
<dbReference type="OrthoDB" id="9758855at2"/>
<evidence type="ECO:0000256" key="4">
    <source>
        <dbReference type="PIRSR" id="PIRSR036289-50"/>
    </source>
</evidence>
<dbReference type="Pfam" id="PF03632">
    <property type="entry name" value="Glyco_hydro_65m"/>
    <property type="match status" value="1"/>
</dbReference>
<dbReference type="InterPro" id="IPR037018">
    <property type="entry name" value="GH65_N"/>
</dbReference>
<evidence type="ECO:0000256" key="3">
    <source>
        <dbReference type="ARBA" id="ARBA00022679"/>
    </source>
</evidence>
<dbReference type="AlphaFoldDB" id="A0A2U8E548"/>
<keyword evidence="3" id="KW-0808">Transferase</keyword>